<dbReference type="RefSeq" id="WP_076706197.1">
    <property type="nucleotide sequence ID" value="NZ_CP015095.1"/>
</dbReference>
<dbReference type="KEGG" id="paby:Ga0080574_TMP4972"/>
<dbReference type="EMBL" id="CP015095">
    <property type="protein sequence ID" value="APZ55254.1"/>
    <property type="molecule type" value="Genomic_DNA"/>
</dbReference>
<keyword evidence="2" id="KW-0238">DNA-binding</keyword>
<evidence type="ECO:0000313" key="6">
    <source>
        <dbReference type="Proteomes" id="UP000187059"/>
    </source>
</evidence>
<organism evidence="5 6">
    <name type="scientific">Salipiger abyssi</name>
    <dbReference type="NCBI Taxonomy" id="1250539"/>
    <lineage>
        <taxon>Bacteria</taxon>
        <taxon>Pseudomonadati</taxon>
        <taxon>Pseudomonadota</taxon>
        <taxon>Alphaproteobacteria</taxon>
        <taxon>Rhodobacterales</taxon>
        <taxon>Roseobacteraceae</taxon>
        <taxon>Salipiger</taxon>
    </lineage>
</organism>
<dbReference type="InterPro" id="IPR000524">
    <property type="entry name" value="Tscrpt_reg_HTH_GntR"/>
</dbReference>
<dbReference type="PROSITE" id="PS50949">
    <property type="entry name" value="HTH_GNTR"/>
    <property type="match status" value="1"/>
</dbReference>
<dbReference type="AlphaFoldDB" id="A0A1P8V0S0"/>
<dbReference type="CDD" id="cd07377">
    <property type="entry name" value="WHTH_GntR"/>
    <property type="match status" value="1"/>
</dbReference>
<dbReference type="InterPro" id="IPR028978">
    <property type="entry name" value="Chorismate_lyase_/UTRA_dom_sf"/>
</dbReference>
<reference evidence="5 6" key="1">
    <citation type="submission" date="2016-04" db="EMBL/GenBank/DDBJ databases">
        <title>Deep-sea bacteria in the southern Pacific.</title>
        <authorList>
            <person name="Tang K."/>
        </authorList>
    </citation>
    <scope>NUCLEOTIDE SEQUENCE [LARGE SCALE GENOMIC DNA]</scope>
    <source>
        <strain evidence="5 6">JLT2014</strain>
        <plasmid evidence="6">ppaby4</plasmid>
    </source>
</reference>
<dbReference type="SUPFAM" id="SSF46785">
    <property type="entry name" value="Winged helix' DNA-binding domain"/>
    <property type="match status" value="1"/>
</dbReference>
<evidence type="ECO:0000313" key="5">
    <source>
        <dbReference type="EMBL" id="APZ55254.1"/>
    </source>
</evidence>
<dbReference type="Pfam" id="PF00392">
    <property type="entry name" value="GntR"/>
    <property type="match status" value="1"/>
</dbReference>
<keyword evidence="3" id="KW-0804">Transcription</keyword>
<dbReference type="PANTHER" id="PTHR44846:SF1">
    <property type="entry name" value="MANNOSYL-D-GLYCERATE TRANSPORT_METABOLISM SYSTEM REPRESSOR MNGR-RELATED"/>
    <property type="match status" value="1"/>
</dbReference>
<keyword evidence="1" id="KW-0805">Transcription regulation</keyword>
<keyword evidence="6" id="KW-1185">Reference proteome</keyword>
<evidence type="ECO:0000256" key="1">
    <source>
        <dbReference type="ARBA" id="ARBA00023015"/>
    </source>
</evidence>
<dbReference type="SMART" id="SM00866">
    <property type="entry name" value="UTRA"/>
    <property type="match status" value="1"/>
</dbReference>
<proteinExistence type="predicted"/>
<evidence type="ECO:0000256" key="2">
    <source>
        <dbReference type="ARBA" id="ARBA00023125"/>
    </source>
</evidence>
<protein>
    <submittedName>
        <fullName evidence="5">Transcriptional regulator</fullName>
    </submittedName>
</protein>
<accession>A0A1P8V0S0</accession>
<dbReference type="Gene3D" id="3.40.1410.10">
    <property type="entry name" value="Chorismate lyase-like"/>
    <property type="match status" value="1"/>
</dbReference>
<evidence type="ECO:0000256" key="3">
    <source>
        <dbReference type="ARBA" id="ARBA00023163"/>
    </source>
</evidence>
<geneLocation type="plasmid" evidence="6">
    <name>ppaby4</name>
</geneLocation>
<dbReference type="InterPro" id="IPR050679">
    <property type="entry name" value="Bact_HTH_transcr_reg"/>
</dbReference>
<dbReference type="SMART" id="SM00345">
    <property type="entry name" value="HTH_GNTR"/>
    <property type="match status" value="1"/>
</dbReference>
<dbReference type="GO" id="GO:0045892">
    <property type="term" value="P:negative regulation of DNA-templated transcription"/>
    <property type="evidence" value="ECO:0007669"/>
    <property type="project" value="TreeGrafter"/>
</dbReference>
<dbReference type="GO" id="GO:0003677">
    <property type="term" value="F:DNA binding"/>
    <property type="evidence" value="ECO:0007669"/>
    <property type="project" value="UniProtKB-KW"/>
</dbReference>
<dbReference type="PANTHER" id="PTHR44846">
    <property type="entry name" value="MANNOSYL-D-GLYCERATE TRANSPORT/METABOLISM SYSTEM REPRESSOR MNGR-RELATED"/>
    <property type="match status" value="1"/>
</dbReference>
<sequence>MARSTPAHRRIAEEIRRRIIAEEYEGDSLPPEVRLAEEFGVSRPTVRVALQHLVNDGLLVRQAGSGTRILRDGRNAYWAIGSLSDLTGEFRLDEVVTMSARPIPASERPDMAELLGIGADRDLYHIHRLLSKDGFAYGYSHMYCDPSLEESIPREEIGKSFFIDLVLRYSRQMAVRVQQRTSAILPDAEARATLGIDEYSPVLVLRRTYFAIDDAPLVHIDLTCRGDKFEQVINLVHSGWTPPAR</sequence>
<dbReference type="Proteomes" id="UP000187059">
    <property type="component" value="Plasmid pPABY4"/>
</dbReference>
<dbReference type="OrthoDB" id="9794015at2"/>
<dbReference type="Pfam" id="PF07702">
    <property type="entry name" value="UTRA"/>
    <property type="match status" value="1"/>
</dbReference>
<dbReference type="InterPro" id="IPR036388">
    <property type="entry name" value="WH-like_DNA-bd_sf"/>
</dbReference>
<dbReference type="Gene3D" id="1.10.10.10">
    <property type="entry name" value="Winged helix-like DNA-binding domain superfamily/Winged helix DNA-binding domain"/>
    <property type="match status" value="1"/>
</dbReference>
<gene>
    <name evidence="5" type="ORF">Ga0080574_TMP4972</name>
</gene>
<dbReference type="SUPFAM" id="SSF64288">
    <property type="entry name" value="Chorismate lyase-like"/>
    <property type="match status" value="1"/>
</dbReference>
<dbReference type="PRINTS" id="PR00035">
    <property type="entry name" value="HTHGNTR"/>
</dbReference>
<dbReference type="InterPro" id="IPR036390">
    <property type="entry name" value="WH_DNA-bd_sf"/>
</dbReference>
<dbReference type="InterPro" id="IPR011663">
    <property type="entry name" value="UTRA"/>
</dbReference>
<name>A0A1P8V0S0_9RHOB</name>
<dbReference type="GO" id="GO:0003700">
    <property type="term" value="F:DNA-binding transcription factor activity"/>
    <property type="evidence" value="ECO:0007669"/>
    <property type="project" value="InterPro"/>
</dbReference>
<evidence type="ECO:0000259" key="4">
    <source>
        <dbReference type="PROSITE" id="PS50949"/>
    </source>
</evidence>
<keyword evidence="5" id="KW-0614">Plasmid</keyword>
<feature type="domain" description="HTH gntR-type" evidence="4">
    <location>
        <begin position="5"/>
        <end position="72"/>
    </location>
</feature>